<feature type="domain" description="Outer membrane protein beta-barrel" evidence="2">
    <location>
        <begin position="23"/>
        <end position="209"/>
    </location>
</feature>
<reference evidence="3 4" key="1">
    <citation type="submission" date="2016-11" db="EMBL/GenBank/DDBJ databases">
        <authorList>
            <person name="Jaros S."/>
            <person name="Januszkiewicz K."/>
            <person name="Wedrychowicz H."/>
        </authorList>
    </citation>
    <scope>NUCLEOTIDE SEQUENCE [LARGE SCALE GENOMIC DNA]</scope>
    <source>
        <strain evidence="3 4">KHT3</strain>
    </source>
</reference>
<accession>A0A1M6Y6A6</accession>
<protein>
    <submittedName>
        <fullName evidence="3">Outer membrane protein beta-barrel domain-containing protein</fullName>
    </submittedName>
</protein>
<feature type="signal peptide" evidence="1">
    <location>
        <begin position="1"/>
        <end position="22"/>
    </location>
</feature>
<keyword evidence="1" id="KW-0732">Signal</keyword>
<dbReference type="OrthoDB" id="1429208at2"/>
<evidence type="ECO:0000256" key="1">
    <source>
        <dbReference type="SAM" id="SignalP"/>
    </source>
</evidence>
<feature type="chain" id="PRO_5012138714" evidence="1">
    <location>
        <begin position="23"/>
        <end position="245"/>
    </location>
</feature>
<sequence length="245" mass="27287">MKRTKVALTILMLVVSTITTQGQDINWQARAGIGSASLIGGVSNIDERTGFHIGGGADIGLSKNGVFRLQPQLRFEQKGWQFDGYYGNEQIMKAHFKTHLDYIELPVMAAVRLRLAKKSYFTYKTGLYVAYGMNAKTKMEILNTEGKETFDSNHFSESCDFRDIVYDKDTRKTGYPKFDRWDIGMIGGIDLTFNHFIIGGEVSVGIKHLCESSFIGGTLNNIINYVFTGGSPKNISASLSVGYQF</sequence>
<organism evidence="3 4">
    <name type="scientific">Xylanibacter ruminicola</name>
    <name type="common">Prevotella ruminicola</name>
    <dbReference type="NCBI Taxonomy" id="839"/>
    <lineage>
        <taxon>Bacteria</taxon>
        <taxon>Pseudomonadati</taxon>
        <taxon>Bacteroidota</taxon>
        <taxon>Bacteroidia</taxon>
        <taxon>Bacteroidales</taxon>
        <taxon>Prevotellaceae</taxon>
        <taxon>Xylanibacter</taxon>
    </lineage>
</organism>
<dbReference type="Pfam" id="PF13568">
    <property type="entry name" value="OMP_b-brl_2"/>
    <property type="match status" value="1"/>
</dbReference>
<dbReference type="RefSeq" id="WP_073210803.1">
    <property type="nucleotide sequence ID" value="NZ_FRBD01000024.1"/>
</dbReference>
<evidence type="ECO:0000313" key="4">
    <source>
        <dbReference type="Proteomes" id="UP000184130"/>
    </source>
</evidence>
<evidence type="ECO:0000313" key="3">
    <source>
        <dbReference type="EMBL" id="SHL13529.1"/>
    </source>
</evidence>
<gene>
    <name evidence="3" type="ORF">SAMN05216463_12441</name>
</gene>
<dbReference type="Proteomes" id="UP000184130">
    <property type="component" value="Unassembled WGS sequence"/>
</dbReference>
<evidence type="ECO:0000259" key="2">
    <source>
        <dbReference type="Pfam" id="PF13568"/>
    </source>
</evidence>
<name>A0A1M6Y6A6_XYLRU</name>
<proteinExistence type="predicted"/>
<dbReference type="InterPro" id="IPR025665">
    <property type="entry name" value="Beta-barrel_OMP_2"/>
</dbReference>
<dbReference type="EMBL" id="FRBD01000024">
    <property type="protein sequence ID" value="SHL13529.1"/>
    <property type="molecule type" value="Genomic_DNA"/>
</dbReference>
<dbReference type="AlphaFoldDB" id="A0A1M6Y6A6"/>